<keyword evidence="3" id="KW-1185">Reference proteome</keyword>
<protein>
    <submittedName>
        <fullName evidence="2">(Mediterranean fruit fly) hypothetical protein</fullName>
    </submittedName>
</protein>
<evidence type="ECO:0000256" key="1">
    <source>
        <dbReference type="SAM" id="Phobius"/>
    </source>
</evidence>
<evidence type="ECO:0000313" key="2">
    <source>
        <dbReference type="EMBL" id="CAD7015007.1"/>
    </source>
</evidence>
<dbReference type="EMBL" id="CAJHJT010000056">
    <property type="protein sequence ID" value="CAD7015007.1"/>
    <property type="molecule type" value="Genomic_DNA"/>
</dbReference>
<dbReference type="Proteomes" id="UP000606786">
    <property type="component" value="Unassembled WGS sequence"/>
</dbReference>
<keyword evidence="1" id="KW-0472">Membrane</keyword>
<feature type="transmembrane region" description="Helical" evidence="1">
    <location>
        <begin position="70"/>
        <end position="90"/>
    </location>
</feature>
<proteinExistence type="predicted"/>
<comment type="caution">
    <text evidence="2">The sequence shown here is derived from an EMBL/GenBank/DDBJ whole genome shotgun (WGS) entry which is preliminary data.</text>
</comment>
<dbReference type="AlphaFoldDB" id="A0A811VID3"/>
<evidence type="ECO:0000313" key="3">
    <source>
        <dbReference type="Proteomes" id="UP000606786"/>
    </source>
</evidence>
<name>A0A811VID3_CERCA</name>
<accession>A0A811VID3</accession>
<gene>
    <name evidence="2" type="ORF">CCAP1982_LOCUS22964</name>
</gene>
<keyword evidence="1" id="KW-1133">Transmembrane helix</keyword>
<reference evidence="2" key="1">
    <citation type="submission" date="2020-11" db="EMBL/GenBank/DDBJ databases">
        <authorList>
            <person name="Whitehead M."/>
        </authorList>
    </citation>
    <scope>NUCLEOTIDE SEQUENCE</scope>
    <source>
        <strain evidence="2">EGII</strain>
    </source>
</reference>
<keyword evidence="1" id="KW-0812">Transmembrane</keyword>
<organism evidence="2 3">
    <name type="scientific">Ceratitis capitata</name>
    <name type="common">Mediterranean fruit fly</name>
    <name type="synonym">Tephritis capitata</name>
    <dbReference type="NCBI Taxonomy" id="7213"/>
    <lineage>
        <taxon>Eukaryota</taxon>
        <taxon>Metazoa</taxon>
        <taxon>Ecdysozoa</taxon>
        <taxon>Arthropoda</taxon>
        <taxon>Hexapoda</taxon>
        <taxon>Insecta</taxon>
        <taxon>Pterygota</taxon>
        <taxon>Neoptera</taxon>
        <taxon>Endopterygota</taxon>
        <taxon>Diptera</taxon>
        <taxon>Brachycera</taxon>
        <taxon>Muscomorpha</taxon>
        <taxon>Tephritoidea</taxon>
        <taxon>Tephritidae</taxon>
        <taxon>Ceratitis</taxon>
        <taxon>Ceratitis</taxon>
    </lineage>
</organism>
<sequence length="154" mass="18300">MFARLPLNSSSINVRNYRQQAVAKDSRTKEKCKNKKNYFVFEKIWRQTNVFFFLNHTFLFSLKLHLNYCFGRVSLILPSILLLLLLSLLVHQRADFNVKFAKKKNNNKEINLKLEKINFERRRERNKSSGQHSVQMYVNNANNNILFSKIAKNC</sequence>